<evidence type="ECO:0000313" key="1">
    <source>
        <dbReference type="EMBL" id="TKR76972.1"/>
    </source>
</evidence>
<reference evidence="1 2" key="1">
    <citation type="journal article" date="2015" name="Genome Biol.">
        <title>Comparative genomics of Steinernema reveals deeply conserved gene regulatory networks.</title>
        <authorList>
            <person name="Dillman A.R."/>
            <person name="Macchietto M."/>
            <person name="Porter C.F."/>
            <person name="Rogers A."/>
            <person name="Williams B."/>
            <person name="Antoshechkin I."/>
            <person name="Lee M.M."/>
            <person name="Goodwin Z."/>
            <person name="Lu X."/>
            <person name="Lewis E.E."/>
            <person name="Goodrich-Blair H."/>
            <person name="Stock S.P."/>
            <person name="Adams B.J."/>
            <person name="Sternberg P.W."/>
            <person name="Mortazavi A."/>
        </authorList>
    </citation>
    <scope>NUCLEOTIDE SEQUENCE [LARGE SCALE GENOMIC DNA]</scope>
    <source>
        <strain evidence="1 2">ALL</strain>
    </source>
</reference>
<dbReference type="AlphaFoldDB" id="A0A4U5N471"/>
<name>A0A4U5N471_STECR</name>
<accession>A0A4U5N471</accession>
<sequence length="66" mass="7794">MLKCRALCLRDRPLSDDDLFKARRRREWLLVSGLVQLSINLVSLFSCHCIRSLHNRIRAILWETDA</sequence>
<reference evidence="1 2" key="2">
    <citation type="journal article" date="2019" name="G3 (Bethesda)">
        <title>Hybrid Assembly of the Genome of the Entomopathogenic Nematode Steinernema carpocapsae Identifies the X-Chromosome.</title>
        <authorList>
            <person name="Serra L."/>
            <person name="Macchietto M."/>
            <person name="Macias-Munoz A."/>
            <person name="McGill C.J."/>
            <person name="Rodriguez I.M."/>
            <person name="Rodriguez B."/>
            <person name="Murad R."/>
            <person name="Mortazavi A."/>
        </authorList>
    </citation>
    <scope>NUCLEOTIDE SEQUENCE [LARGE SCALE GENOMIC DNA]</scope>
    <source>
        <strain evidence="1 2">ALL</strain>
    </source>
</reference>
<gene>
    <name evidence="1" type="ORF">L596_018027</name>
</gene>
<evidence type="ECO:0000313" key="2">
    <source>
        <dbReference type="Proteomes" id="UP000298663"/>
    </source>
</evidence>
<proteinExistence type="predicted"/>
<organism evidence="1 2">
    <name type="scientific">Steinernema carpocapsae</name>
    <name type="common">Entomopathogenic nematode</name>
    <dbReference type="NCBI Taxonomy" id="34508"/>
    <lineage>
        <taxon>Eukaryota</taxon>
        <taxon>Metazoa</taxon>
        <taxon>Ecdysozoa</taxon>
        <taxon>Nematoda</taxon>
        <taxon>Chromadorea</taxon>
        <taxon>Rhabditida</taxon>
        <taxon>Tylenchina</taxon>
        <taxon>Panagrolaimomorpha</taxon>
        <taxon>Strongyloidoidea</taxon>
        <taxon>Steinernematidae</taxon>
        <taxon>Steinernema</taxon>
    </lineage>
</organism>
<dbReference type="Proteomes" id="UP000298663">
    <property type="component" value="Unassembled WGS sequence"/>
</dbReference>
<protein>
    <submittedName>
        <fullName evidence="1">Uncharacterized protein</fullName>
    </submittedName>
</protein>
<comment type="caution">
    <text evidence="1">The sequence shown here is derived from an EMBL/GenBank/DDBJ whole genome shotgun (WGS) entry which is preliminary data.</text>
</comment>
<keyword evidence="2" id="KW-1185">Reference proteome</keyword>
<dbReference type="EMBL" id="AZBU02000005">
    <property type="protein sequence ID" value="TKR76972.1"/>
    <property type="molecule type" value="Genomic_DNA"/>
</dbReference>